<organism evidence="1 2">
    <name type="scientific">Streptomyces viridochromogenes</name>
    <dbReference type="NCBI Taxonomy" id="1938"/>
    <lineage>
        <taxon>Bacteria</taxon>
        <taxon>Bacillati</taxon>
        <taxon>Actinomycetota</taxon>
        <taxon>Actinomycetes</taxon>
        <taxon>Kitasatosporales</taxon>
        <taxon>Streptomycetaceae</taxon>
        <taxon>Streptomyces</taxon>
    </lineage>
</organism>
<dbReference type="AlphaFoldDB" id="A0A0J7ZPB0"/>
<evidence type="ECO:0008006" key="3">
    <source>
        <dbReference type="Google" id="ProtNLM"/>
    </source>
</evidence>
<protein>
    <recommendedName>
        <fullName evidence="3">Integrase</fullName>
    </recommendedName>
</protein>
<accession>A0A0J7ZPB0</accession>
<dbReference type="PATRIC" id="fig|1938.3.peg.403"/>
<gene>
    <name evidence="1" type="ORF">ACM01_03890</name>
</gene>
<sequence length="269" mass="29268">MPADAGELTVDQDQNVRVHITAAAQLLDDLAGRGTVLSACTQGELDDFMAHRATYPSRTAHFVRWAVAHRHAHHLTAPARRWAGPSGPHDEEQRWEVARRLLHHGGPVIADRVAGLLLLLYAQHVNTIRHLTLDHVQRDGDKLKILLGDRPIMMPAPLDALMEELIARRRGHTVLDEPGSWLFPGGLPGQPLSSDQLVIRLRALGIQPRQDRATALFTLASQVPAAILAGMLGIHRSVAVQWQQASGGDWAAYAADVAARSARTAAPSS</sequence>
<comment type="caution">
    <text evidence="1">The sequence shown here is derived from an EMBL/GenBank/DDBJ whole genome shotgun (WGS) entry which is preliminary data.</text>
</comment>
<name>A0A0J7ZPB0_STRVR</name>
<evidence type="ECO:0000313" key="2">
    <source>
        <dbReference type="Proteomes" id="UP000037432"/>
    </source>
</evidence>
<reference evidence="1 2" key="1">
    <citation type="submission" date="2015-06" db="EMBL/GenBank/DDBJ databases">
        <authorList>
            <person name="Ju K.-S."/>
            <person name="Doroghazi J.R."/>
            <person name="Metcalf W.W."/>
        </authorList>
    </citation>
    <scope>NUCLEOTIDE SEQUENCE [LARGE SCALE GENOMIC DNA]</scope>
    <source>
        <strain evidence="1 2">NRRL 3414</strain>
    </source>
</reference>
<dbReference type="GO" id="GO:0003677">
    <property type="term" value="F:DNA binding"/>
    <property type="evidence" value="ECO:0007669"/>
    <property type="project" value="InterPro"/>
</dbReference>
<dbReference type="OrthoDB" id="3405537at2"/>
<dbReference type="EMBL" id="LFNT01000002">
    <property type="protein sequence ID" value="KMS76963.1"/>
    <property type="molecule type" value="Genomic_DNA"/>
</dbReference>
<dbReference type="SUPFAM" id="SSF56349">
    <property type="entry name" value="DNA breaking-rejoining enzymes"/>
    <property type="match status" value="1"/>
</dbReference>
<dbReference type="RefSeq" id="WP_048579563.1">
    <property type="nucleotide sequence ID" value="NZ_LFNT01000002.1"/>
</dbReference>
<proteinExistence type="predicted"/>
<dbReference type="InterPro" id="IPR011010">
    <property type="entry name" value="DNA_brk_join_enz"/>
</dbReference>
<evidence type="ECO:0000313" key="1">
    <source>
        <dbReference type="EMBL" id="KMS76963.1"/>
    </source>
</evidence>
<dbReference type="Proteomes" id="UP000037432">
    <property type="component" value="Unassembled WGS sequence"/>
</dbReference>